<evidence type="ECO:0000256" key="6">
    <source>
        <dbReference type="SAM" id="Phobius"/>
    </source>
</evidence>
<evidence type="ECO:0000256" key="4">
    <source>
        <dbReference type="ARBA" id="ARBA00022989"/>
    </source>
</evidence>
<reference evidence="9" key="1">
    <citation type="submission" date="2016-10" db="EMBL/GenBank/DDBJ databases">
        <authorList>
            <person name="Varghese N."/>
            <person name="Submissions S."/>
        </authorList>
    </citation>
    <scope>NUCLEOTIDE SEQUENCE [LARGE SCALE GENOMIC DNA]</scope>
    <source>
        <strain evidence="9">DSM 19315</strain>
    </source>
</reference>
<dbReference type="Gene3D" id="1.20.1250.20">
    <property type="entry name" value="MFS general substrate transporter like domains"/>
    <property type="match status" value="1"/>
</dbReference>
<keyword evidence="3 6" id="KW-0812">Transmembrane</keyword>
<dbReference type="RefSeq" id="WP_092792244.1">
    <property type="nucleotide sequence ID" value="NZ_FOPC01000009.1"/>
</dbReference>
<evidence type="ECO:0000313" key="9">
    <source>
        <dbReference type="Proteomes" id="UP000199642"/>
    </source>
</evidence>
<proteinExistence type="predicted"/>
<dbReference type="CDD" id="cd17324">
    <property type="entry name" value="MFS_NepI_like"/>
    <property type="match status" value="1"/>
</dbReference>
<keyword evidence="2" id="KW-1003">Cell membrane</keyword>
<evidence type="ECO:0000256" key="5">
    <source>
        <dbReference type="ARBA" id="ARBA00023136"/>
    </source>
</evidence>
<keyword evidence="4 6" id="KW-1133">Transmembrane helix</keyword>
<dbReference type="STRING" id="435880.SAMN04487988_10931"/>
<evidence type="ECO:0000256" key="2">
    <source>
        <dbReference type="ARBA" id="ARBA00022475"/>
    </source>
</evidence>
<dbReference type="PANTHER" id="PTHR43124">
    <property type="entry name" value="PURINE EFFLUX PUMP PBUE"/>
    <property type="match status" value="1"/>
</dbReference>
<dbReference type="Pfam" id="PF07690">
    <property type="entry name" value="MFS_1"/>
    <property type="match status" value="1"/>
</dbReference>
<gene>
    <name evidence="8" type="ORF">SAMN04487988_10931</name>
</gene>
<dbReference type="InterPro" id="IPR036259">
    <property type="entry name" value="MFS_trans_sf"/>
</dbReference>
<feature type="transmembrane region" description="Helical" evidence="6">
    <location>
        <begin position="7"/>
        <end position="25"/>
    </location>
</feature>
<protein>
    <submittedName>
        <fullName evidence="8">Multidrug resistance protein</fullName>
    </submittedName>
</protein>
<feature type="transmembrane region" description="Helical" evidence="6">
    <location>
        <begin position="336"/>
        <end position="360"/>
    </location>
</feature>
<feature type="transmembrane region" description="Helical" evidence="6">
    <location>
        <begin position="73"/>
        <end position="92"/>
    </location>
</feature>
<dbReference type="AlphaFoldDB" id="A0A1I2VBR3"/>
<keyword evidence="5 6" id="KW-0472">Membrane</keyword>
<keyword evidence="9" id="KW-1185">Reference proteome</keyword>
<dbReference type="PROSITE" id="PS50850">
    <property type="entry name" value="MFS"/>
    <property type="match status" value="1"/>
</dbReference>
<feature type="transmembrane region" description="Helical" evidence="6">
    <location>
        <begin position="213"/>
        <end position="234"/>
    </location>
</feature>
<sequence length="395" mass="43390">MNREKLLLWTLAAINFIHIVDFMILMPLGPQLMRVFDISPREFGLLVSSYTFSAGVSSFFGAFFLDRFDRKKILIWVYVGFSIATLGCALSPSYPILLIARVISGLFGGLTSALILAIIGDVIPNERRGRAMGLVMAAFSVASVLGVPMGLFLASLSDWHMPFYILTGLSVVSLGMIFRFIPKITEHLGKEIKRPHPLQVIRRVTSNPNQMRAITLSVMMMFGQFMIIPFLSPYTVANVGFTEMQLTYIYMAGGAFTIFTSPWVGKMSDKYGKLRIFTIFMSLNVVPIAIITHLGVTPIFYVLLVSTLFFVTSNGRYVPAAAIITGTAKPENRGSFLSFNSAVQQLATGVASLIAGIIIGETATGELTNYNVVGYIAIVFSVLCIPLARRVKIIS</sequence>
<feature type="transmembrane region" description="Helical" evidence="6">
    <location>
        <begin position="372"/>
        <end position="388"/>
    </location>
</feature>
<feature type="transmembrane region" description="Helical" evidence="6">
    <location>
        <begin position="246"/>
        <end position="264"/>
    </location>
</feature>
<name>A0A1I2VBR3_9BACT</name>
<evidence type="ECO:0000259" key="7">
    <source>
        <dbReference type="PROSITE" id="PS50850"/>
    </source>
</evidence>
<feature type="transmembrane region" description="Helical" evidence="6">
    <location>
        <begin position="98"/>
        <end position="119"/>
    </location>
</feature>
<feature type="transmembrane region" description="Helical" evidence="6">
    <location>
        <begin position="131"/>
        <end position="155"/>
    </location>
</feature>
<dbReference type="InterPro" id="IPR020846">
    <property type="entry name" value="MFS_dom"/>
</dbReference>
<evidence type="ECO:0000313" key="8">
    <source>
        <dbReference type="EMBL" id="SFG84846.1"/>
    </source>
</evidence>
<comment type="subcellular location">
    <subcellularLocation>
        <location evidence="1">Cell membrane</location>
        <topology evidence="1">Multi-pass membrane protein</topology>
    </subcellularLocation>
</comment>
<dbReference type="OrthoDB" id="9812221at2"/>
<dbReference type="PANTHER" id="PTHR43124:SF3">
    <property type="entry name" value="CHLORAMPHENICOL EFFLUX PUMP RV0191"/>
    <property type="match status" value="1"/>
</dbReference>
<dbReference type="GO" id="GO:0005886">
    <property type="term" value="C:plasma membrane"/>
    <property type="evidence" value="ECO:0007669"/>
    <property type="project" value="UniProtKB-SubCell"/>
</dbReference>
<feature type="transmembrane region" description="Helical" evidence="6">
    <location>
        <begin position="161"/>
        <end position="181"/>
    </location>
</feature>
<organism evidence="8 9">
    <name type="scientific">Algoriphagus hitonicola</name>
    <dbReference type="NCBI Taxonomy" id="435880"/>
    <lineage>
        <taxon>Bacteria</taxon>
        <taxon>Pseudomonadati</taxon>
        <taxon>Bacteroidota</taxon>
        <taxon>Cytophagia</taxon>
        <taxon>Cytophagales</taxon>
        <taxon>Cyclobacteriaceae</taxon>
        <taxon>Algoriphagus</taxon>
    </lineage>
</organism>
<dbReference type="InterPro" id="IPR011701">
    <property type="entry name" value="MFS"/>
</dbReference>
<dbReference type="Proteomes" id="UP000199642">
    <property type="component" value="Unassembled WGS sequence"/>
</dbReference>
<dbReference type="SUPFAM" id="SSF103473">
    <property type="entry name" value="MFS general substrate transporter"/>
    <property type="match status" value="1"/>
</dbReference>
<dbReference type="InterPro" id="IPR050189">
    <property type="entry name" value="MFS_Efflux_Transporters"/>
</dbReference>
<feature type="transmembrane region" description="Helical" evidence="6">
    <location>
        <begin position="45"/>
        <end position="66"/>
    </location>
</feature>
<dbReference type="EMBL" id="FOPC01000009">
    <property type="protein sequence ID" value="SFG84846.1"/>
    <property type="molecule type" value="Genomic_DNA"/>
</dbReference>
<accession>A0A1I2VBR3</accession>
<evidence type="ECO:0000256" key="3">
    <source>
        <dbReference type="ARBA" id="ARBA00022692"/>
    </source>
</evidence>
<evidence type="ECO:0000256" key="1">
    <source>
        <dbReference type="ARBA" id="ARBA00004651"/>
    </source>
</evidence>
<dbReference type="GO" id="GO:0022857">
    <property type="term" value="F:transmembrane transporter activity"/>
    <property type="evidence" value="ECO:0007669"/>
    <property type="project" value="InterPro"/>
</dbReference>
<feature type="domain" description="Major facilitator superfamily (MFS) profile" evidence="7">
    <location>
        <begin position="7"/>
        <end position="389"/>
    </location>
</feature>